<feature type="domain" description="Carbohydrate kinase FGGY C-terminal" evidence="11">
    <location>
        <begin position="255"/>
        <end position="443"/>
    </location>
</feature>
<comment type="similarity">
    <text evidence="1 8">Belongs to the FGGY kinase family.</text>
</comment>
<dbReference type="PANTHER" id="PTHR43095:SF5">
    <property type="entry name" value="XYLULOSE KINASE"/>
    <property type="match status" value="1"/>
</dbReference>
<keyword evidence="6 9" id="KW-0067">ATP-binding</keyword>
<keyword evidence="4 9" id="KW-0547">Nucleotide-binding</keyword>
<name>A0ABX1KF95_9MICO</name>
<evidence type="ECO:0000256" key="2">
    <source>
        <dbReference type="ARBA" id="ARBA00022629"/>
    </source>
</evidence>
<dbReference type="CDD" id="cd07805">
    <property type="entry name" value="ASKHA_NBD_FGGY_CvXK-like"/>
    <property type="match status" value="1"/>
</dbReference>
<dbReference type="PROSITE" id="PS00445">
    <property type="entry name" value="FGGY_KINASES_2"/>
    <property type="match status" value="1"/>
</dbReference>
<evidence type="ECO:0000256" key="9">
    <source>
        <dbReference type="RuleBase" id="RU364073"/>
    </source>
</evidence>
<evidence type="ECO:0000313" key="13">
    <source>
        <dbReference type="Proteomes" id="UP001429745"/>
    </source>
</evidence>
<keyword evidence="3 8" id="KW-0808">Transferase</keyword>
<dbReference type="Pfam" id="PF00370">
    <property type="entry name" value="FGGY_N"/>
    <property type="match status" value="1"/>
</dbReference>
<dbReference type="Proteomes" id="UP001429745">
    <property type="component" value="Unassembled WGS sequence"/>
</dbReference>
<keyword evidence="5 8" id="KW-0418">Kinase</keyword>
<keyword evidence="7 9" id="KW-0119">Carbohydrate metabolism</keyword>
<dbReference type="EMBL" id="JABACI010000004">
    <property type="protein sequence ID" value="NLP84774.1"/>
    <property type="molecule type" value="Genomic_DNA"/>
</dbReference>
<evidence type="ECO:0000256" key="5">
    <source>
        <dbReference type="ARBA" id="ARBA00022777"/>
    </source>
</evidence>
<dbReference type="Pfam" id="PF02782">
    <property type="entry name" value="FGGY_C"/>
    <property type="match status" value="1"/>
</dbReference>
<dbReference type="NCBIfam" id="TIGR01312">
    <property type="entry name" value="XylB"/>
    <property type="match status" value="1"/>
</dbReference>
<evidence type="ECO:0000256" key="1">
    <source>
        <dbReference type="ARBA" id="ARBA00009156"/>
    </source>
</evidence>
<evidence type="ECO:0000256" key="8">
    <source>
        <dbReference type="RuleBase" id="RU003733"/>
    </source>
</evidence>
<reference evidence="12 13" key="1">
    <citation type="submission" date="2020-04" db="EMBL/GenBank/DDBJ databases">
        <title>CFH 90308 Microbacterium sp.</title>
        <authorList>
            <person name="Nie G."/>
            <person name="Ming H."/>
            <person name="Xia T."/>
        </authorList>
    </citation>
    <scope>NUCLEOTIDE SEQUENCE [LARGE SCALE GENOMIC DNA]</scope>
    <source>
        <strain evidence="12 13">CFH 90308</strain>
    </source>
</reference>
<dbReference type="InterPro" id="IPR018483">
    <property type="entry name" value="Carb_kinase_FGGY_CS"/>
</dbReference>
<evidence type="ECO:0000259" key="10">
    <source>
        <dbReference type="Pfam" id="PF00370"/>
    </source>
</evidence>
<comment type="caution">
    <text evidence="12">The sequence shown here is derived from an EMBL/GenBank/DDBJ whole genome shotgun (WGS) entry which is preliminary data.</text>
</comment>
<evidence type="ECO:0000256" key="7">
    <source>
        <dbReference type="ARBA" id="ARBA00023277"/>
    </source>
</evidence>
<proteinExistence type="inferred from homology"/>
<sequence length="501" mass="53059">MIVSHDLGTTGDKATLVSNDGVLVASVTARYDADFGADGRAEQDPHDWWRAMCEAGRELLERTGTPATSIDAVSFSGQMMGVVPVDIHGELVRPAMIWADTRSRAQCALLIDRVGMDRGYAVTGHRLNPTYSLPKLMWLRDNEPEAFARIDKTLQAKDYLAYRLTGVQITDRSDASGTNAYDQLGGEWSDELLAAAGVDRALFPEIVESTTVIGTVRADVAAEVGLAAGTPVVIGGGDGPMAALGAGIIDPSSGAYAYLGSSSWVSVSAEVPLLDPLMRSMTFNHVIPGRFVPTATMQTGGASLQWITDTLSPAQADRYAELLGEAAAAEAASEGLYFLPHLLGERSPYWNPNARAAFVGIHMHHGRGHLTRAVLEGVAFNLYTGIRAFLDNGVAVGHIDAIGGAANAGLLLDIFADTWGVPVSARDLIDEAGSVGAAVVAGVGVGVFDDFDATLGFSTRASSRTPDMARHAASRAEYAEFLDAYARLEPWFDTTADARRG</sequence>
<organism evidence="12 13">
    <name type="scientific">Microbacterium salsuginis</name>
    <dbReference type="NCBI Taxonomy" id="2722803"/>
    <lineage>
        <taxon>Bacteria</taxon>
        <taxon>Bacillati</taxon>
        <taxon>Actinomycetota</taxon>
        <taxon>Actinomycetes</taxon>
        <taxon>Micrococcales</taxon>
        <taxon>Microbacteriaceae</taxon>
        <taxon>Microbacterium</taxon>
    </lineage>
</organism>
<dbReference type="Gene3D" id="3.30.420.40">
    <property type="match status" value="2"/>
</dbReference>
<evidence type="ECO:0000313" key="12">
    <source>
        <dbReference type="EMBL" id="NLP84774.1"/>
    </source>
</evidence>
<comment type="catalytic activity">
    <reaction evidence="9">
        <text>D-xylulose + ATP = D-xylulose 5-phosphate + ADP + H(+)</text>
        <dbReference type="Rhea" id="RHEA:10964"/>
        <dbReference type="ChEBI" id="CHEBI:15378"/>
        <dbReference type="ChEBI" id="CHEBI:17140"/>
        <dbReference type="ChEBI" id="CHEBI:30616"/>
        <dbReference type="ChEBI" id="CHEBI:57737"/>
        <dbReference type="ChEBI" id="CHEBI:456216"/>
        <dbReference type="EC" id="2.7.1.17"/>
    </reaction>
</comment>
<keyword evidence="13" id="KW-1185">Reference proteome</keyword>
<dbReference type="InterPro" id="IPR018485">
    <property type="entry name" value="FGGY_C"/>
</dbReference>
<dbReference type="InterPro" id="IPR050406">
    <property type="entry name" value="FGGY_Carb_Kinase"/>
</dbReference>
<feature type="domain" description="Carbohydrate kinase FGGY N-terminal" evidence="10">
    <location>
        <begin position="1"/>
        <end position="245"/>
    </location>
</feature>
<keyword evidence="2 9" id="KW-0859">Xylose metabolism</keyword>
<dbReference type="InterPro" id="IPR018484">
    <property type="entry name" value="FGGY_N"/>
</dbReference>
<dbReference type="SUPFAM" id="SSF53067">
    <property type="entry name" value="Actin-like ATPase domain"/>
    <property type="match status" value="2"/>
</dbReference>
<protein>
    <recommendedName>
        <fullName evidence="9">Xylulose kinase</fullName>
        <shortName evidence="9">Xylulokinase</shortName>
        <ecNumber evidence="9">2.7.1.17</ecNumber>
    </recommendedName>
</protein>
<dbReference type="InterPro" id="IPR043129">
    <property type="entry name" value="ATPase_NBD"/>
</dbReference>
<evidence type="ECO:0000256" key="4">
    <source>
        <dbReference type="ARBA" id="ARBA00022741"/>
    </source>
</evidence>
<dbReference type="PANTHER" id="PTHR43095">
    <property type="entry name" value="SUGAR KINASE"/>
    <property type="match status" value="1"/>
</dbReference>
<dbReference type="PIRSF" id="PIRSF000538">
    <property type="entry name" value="GlpK"/>
    <property type="match status" value="1"/>
</dbReference>
<dbReference type="InterPro" id="IPR006000">
    <property type="entry name" value="Xylulokinase"/>
</dbReference>
<evidence type="ECO:0000256" key="6">
    <source>
        <dbReference type="ARBA" id="ARBA00022840"/>
    </source>
</evidence>
<dbReference type="GO" id="GO:0004856">
    <property type="term" value="F:D-xylulokinase activity"/>
    <property type="evidence" value="ECO:0007669"/>
    <property type="project" value="UniProtKB-EC"/>
</dbReference>
<gene>
    <name evidence="9 12" type="primary">xylB</name>
    <name evidence="12" type="ORF">HF576_13025</name>
</gene>
<evidence type="ECO:0000256" key="3">
    <source>
        <dbReference type="ARBA" id="ARBA00022679"/>
    </source>
</evidence>
<dbReference type="EC" id="2.7.1.17" evidence="9"/>
<dbReference type="RefSeq" id="WP_168913244.1">
    <property type="nucleotide sequence ID" value="NZ_JABACI010000004.1"/>
</dbReference>
<evidence type="ECO:0000259" key="11">
    <source>
        <dbReference type="Pfam" id="PF02782"/>
    </source>
</evidence>
<dbReference type="InterPro" id="IPR000577">
    <property type="entry name" value="Carb_kinase_FGGY"/>
</dbReference>
<accession>A0ABX1KF95</accession>